<accession>E6VXR8</accession>
<dbReference type="KEGG" id="das:Daes_0506"/>
<dbReference type="eggNOG" id="COG4273">
    <property type="taxonomic scope" value="Bacteria"/>
</dbReference>
<dbReference type="RefSeq" id="WP_013513463.1">
    <property type="nucleotide sequence ID" value="NC_014844.1"/>
</dbReference>
<name>E6VXR8_PSEA9</name>
<evidence type="ECO:0000313" key="1">
    <source>
        <dbReference type="EMBL" id="ADU61526.1"/>
    </source>
</evidence>
<dbReference type="STRING" id="643562.Daes_0506"/>
<proteinExistence type="predicted"/>
<dbReference type="Pfam" id="PF08859">
    <property type="entry name" value="DGC"/>
    <property type="match status" value="1"/>
</dbReference>
<reference evidence="2" key="1">
    <citation type="submission" date="2010-12" db="EMBL/GenBank/DDBJ databases">
        <title>Complete sequence of Desulfovibrio aespoeensis Aspo-2.</title>
        <authorList>
            <consortium name="US DOE Joint Genome Institute"/>
            <person name="Lucas S."/>
            <person name="Copeland A."/>
            <person name="Lapidus A."/>
            <person name="Cheng J.-F."/>
            <person name="Goodwin L."/>
            <person name="Pitluck S."/>
            <person name="Chertkov O."/>
            <person name="Misra M."/>
            <person name="Detter J.C."/>
            <person name="Han C."/>
            <person name="Tapia R."/>
            <person name="Land M."/>
            <person name="Hauser L."/>
            <person name="Kyrpides N."/>
            <person name="Ivanova N."/>
            <person name="Ovchinnikova G."/>
            <person name="Pedersen K."/>
            <person name="Jagevall S."/>
            <person name="Hazen T."/>
            <person name="Woyke T."/>
        </authorList>
    </citation>
    <scope>NUCLEOTIDE SEQUENCE [LARGE SCALE GENOMIC DNA]</scope>
    <source>
        <strain evidence="2">ATCC 700646 / DSM 10631 / Aspo-2</strain>
    </source>
</reference>
<dbReference type="AlphaFoldDB" id="E6VXR8"/>
<gene>
    <name evidence="1" type="ordered locus">Daes_0506</name>
</gene>
<dbReference type="OrthoDB" id="2111735at2"/>
<dbReference type="InterPro" id="IPR014958">
    <property type="entry name" value="DGC"/>
</dbReference>
<keyword evidence="2" id="KW-1185">Reference proteome</keyword>
<evidence type="ECO:0000313" key="2">
    <source>
        <dbReference type="Proteomes" id="UP000002191"/>
    </source>
</evidence>
<dbReference type="HOGENOM" id="CLU_143943_0_0_7"/>
<protein>
    <submittedName>
        <fullName evidence="1">DGC domain protein</fullName>
    </submittedName>
</protein>
<sequence length="122" mass="12590" precursor="true">MSNACACSAAPTLIFSCSGGADVGEIADQSARLLTRQGTGKMFCLAGIGGRVSGIVKSTEAADRILVIDGCPLNCARKTLEEAGITHYSHLQLDEIGLKKGASEPSAQNIKLAADRAAEILK</sequence>
<reference evidence="1 2" key="2">
    <citation type="journal article" date="2014" name="Genome Announc.">
        <title>Complete Genome Sequence of the Subsurface, Mesophilic Sulfate-Reducing Bacterium Desulfovibrio aespoeensis Aspo-2.</title>
        <authorList>
            <person name="Pedersen K."/>
            <person name="Bengtsson A."/>
            <person name="Edlund J."/>
            <person name="Rabe L."/>
            <person name="Hazen T."/>
            <person name="Chakraborty R."/>
            <person name="Goodwin L."/>
            <person name="Shapiro N."/>
        </authorList>
    </citation>
    <scope>NUCLEOTIDE SEQUENCE [LARGE SCALE GENOMIC DNA]</scope>
    <source>
        <strain evidence="2">ATCC 700646 / DSM 10631 / Aspo-2</strain>
    </source>
</reference>
<dbReference type="EMBL" id="CP002431">
    <property type="protein sequence ID" value="ADU61526.1"/>
    <property type="molecule type" value="Genomic_DNA"/>
</dbReference>
<organism evidence="1 2">
    <name type="scientific">Pseudodesulfovibrio aespoeensis (strain ATCC 700646 / DSM 10631 / Aspo-2)</name>
    <name type="common">Desulfovibrio aespoeensis</name>
    <dbReference type="NCBI Taxonomy" id="643562"/>
    <lineage>
        <taxon>Bacteria</taxon>
        <taxon>Pseudomonadati</taxon>
        <taxon>Thermodesulfobacteriota</taxon>
        <taxon>Desulfovibrionia</taxon>
        <taxon>Desulfovibrionales</taxon>
        <taxon>Desulfovibrionaceae</taxon>
    </lineage>
</organism>
<dbReference type="Proteomes" id="UP000002191">
    <property type="component" value="Chromosome"/>
</dbReference>